<dbReference type="InterPro" id="IPR037682">
    <property type="entry name" value="TonB_C"/>
</dbReference>
<dbReference type="Pfam" id="PF03544">
    <property type="entry name" value="TonB_C"/>
    <property type="match status" value="1"/>
</dbReference>
<keyword evidence="8" id="KW-1185">Reference proteome</keyword>
<keyword evidence="3" id="KW-1133">Transmembrane helix</keyword>
<evidence type="ECO:0000256" key="4">
    <source>
        <dbReference type="ARBA" id="ARBA00023136"/>
    </source>
</evidence>
<evidence type="ECO:0000259" key="6">
    <source>
        <dbReference type="PROSITE" id="PS52015"/>
    </source>
</evidence>
<evidence type="ECO:0000256" key="1">
    <source>
        <dbReference type="ARBA" id="ARBA00004167"/>
    </source>
</evidence>
<feature type="compositionally biased region" description="Low complexity" evidence="5">
    <location>
        <begin position="113"/>
        <end position="129"/>
    </location>
</feature>
<reference evidence="7 8" key="1">
    <citation type="submission" date="2021-06" db="EMBL/GenBank/DDBJ databases">
        <title>Bacterium isolated from marine sediment.</title>
        <authorList>
            <person name="Zhu K.-L."/>
            <person name="Du Z.-J."/>
            <person name="Liang Q.-Y."/>
        </authorList>
    </citation>
    <scope>NUCLEOTIDE SEQUENCE [LARGE SCALE GENOMIC DNA]</scope>
    <source>
        <strain evidence="7 8">A346</strain>
    </source>
</reference>
<proteinExistence type="predicted"/>
<keyword evidence="2" id="KW-0812">Transmembrane</keyword>
<dbReference type="PROSITE" id="PS52015">
    <property type="entry name" value="TONB_CTD"/>
    <property type="match status" value="1"/>
</dbReference>
<protein>
    <submittedName>
        <fullName evidence="7">TonB family protein</fullName>
    </submittedName>
</protein>
<dbReference type="NCBIfam" id="TIGR01352">
    <property type="entry name" value="tonB_Cterm"/>
    <property type="match status" value="1"/>
</dbReference>
<evidence type="ECO:0000256" key="2">
    <source>
        <dbReference type="ARBA" id="ARBA00022692"/>
    </source>
</evidence>
<dbReference type="EMBL" id="JAHQZT010000021">
    <property type="protein sequence ID" value="MBV0934353.1"/>
    <property type="molecule type" value="Genomic_DNA"/>
</dbReference>
<evidence type="ECO:0000256" key="5">
    <source>
        <dbReference type="SAM" id="MobiDB-lite"/>
    </source>
</evidence>
<evidence type="ECO:0000313" key="7">
    <source>
        <dbReference type="EMBL" id="MBV0934353.1"/>
    </source>
</evidence>
<comment type="subcellular location">
    <subcellularLocation>
        <location evidence="1">Membrane</location>
        <topology evidence="1">Single-pass membrane protein</topology>
    </subcellularLocation>
</comment>
<sequence length="260" mass="28164">MLLSCLAHLLLAWVVWQNGWMNVAALQPSIEAPEAVLMAVFQPLEPVAQASTKTPPLVAAAASEQARPKEAAASEQAPVPAPVPAPSPAVVSAPTLEPSARHVQVPQKKPMVRAEPAATRKPATATRSQEVTAAVAGTAAVNATPPIQSPATAAPQAAPIEHMPQAPRRPSYVQRLTHRIEQYKRYPRRARERGLSGEVRFSVNVDDAGEMLAFHWLEGHQVFRRSTLQAVRRALPYPPDPGQAPISIQIRMIYSLQDRI</sequence>
<evidence type="ECO:0000313" key="8">
    <source>
        <dbReference type="Proteomes" id="UP000755551"/>
    </source>
</evidence>
<feature type="region of interest" description="Disordered" evidence="5">
    <location>
        <begin position="58"/>
        <end position="129"/>
    </location>
</feature>
<feature type="domain" description="TonB C-terminal" evidence="6">
    <location>
        <begin position="171"/>
        <end position="260"/>
    </location>
</feature>
<accession>A0ABS6MDJ2</accession>
<comment type="caution">
    <text evidence="7">The sequence shown here is derived from an EMBL/GenBank/DDBJ whole genome shotgun (WGS) entry which is preliminary data.</text>
</comment>
<organism evidence="7 8">
    <name type="scientific">Marinobacterium weihaiense</name>
    <dbReference type="NCBI Taxonomy" id="2851016"/>
    <lineage>
        <taxon>Bacteria</taxon>
        <taxon>Pseudomonadati</taxon>
        <taxon>Pseudomonadota</taxon>
        <taxon>Gammaproteobacteria</taxon>
        <taxon>Oceanospirillales</taxon>
        <taxon>Oceanospirillaceae</taxon>
        <taxon>Marinobacterium</taxon>
    </lineage>
</organism>
<keyword evidence="4" id="KW-0472">Membrane</keyword>
<dbReference type="Proteomes" id="UP000755551">
    <property type="component" value="Unassembled WGS sequence"/>
</dbReference>
<name>A0ABS6MDJ2_9GAMM</name>
<dbReference type="RefSeq" id="WP_217335761.1">
    <property type="nucleotide sequence ID" value="NZ_JAHQZT010000021.1"/>
</dbReference>
<dbReference type="InterPro" id="IPR006260">
    <property type="entry name" value="TonB/TolA_C"/>
</dbReference>
<gene>
    <name evidence="7" type="ORF">KTN04_13490</name>
</gene>
<evidence type="ECO:0000256" key="3">
    <source>
        <dbReference type="ARBA" id="ARBA00022989"/>
    </source>
</evidence>